<dbReference type="Proteomes" id="UP001139207">
    <property type="component" value="Unassembled WGS sequence"/>
</dbReference>
<proteinExistence type="predicted"/>
<dbReference type="AlphaFoldDB" id="A0A9X1WJS1"/>
<name>A0A9X1WJS1_9CORY</name>
<dbReference type="RefSeq" id="WP_244805219.1">
    <property type="nucleotide sequence ID" value="NZ_JALIEA010000017.1"/>
</dbReference>
<dbReference type="InterPro" id="IPR021804">
    <property type="entry name" value="DUF3375"/>
</dbReference>
<dbReference type="Pfam" id="PF11855">
    <property type="entry name" value="DUF3375"/>
    <property type="match status" value="1"/>
</dbReference>
<gene>
    <name evidence="1" type="ORF">MUN33_12350</name>
</gene>
<dbReference type="EMBL" id="JALIEA010000017">
    <property type="protein sequence ID" value="MCJ7859493.1"/>
    <property type="molecule type" value="Genomic_DNA"/>
</dbReference>
<protein>
    <submittedName>
        <fullName evidence="1">DUF3375 domain-containing protein</fullName>
    </submittedName>
</protein>
<reference evidence="1" key="1">
    <citation type="submission" date="2022-04" db="EMBL/GenBank/DDBJ databases">
        <title>Corynebacterium kalidii LD5P10.</title>
        <authorList>
            <person name="Sun J.Q."/>
        </authorList>
    </citation>
    <scope>NUCLEOTIDE SEQUENCE</scope>
    <source>
        <strain evidence="1">LD5P10</strain>
    </source>
</reference>
<comment type="caution">
    <text evidence="1">The sequence shown here is derived from an EMBL/GenBank/DDBJ whole genome shotgun (WGS) entry which is preliminary data.</text>
</comment>
<sequence>MSIDARALSVARMQKESPAVSLLRSSMAPVVLGMVDAYFPQGTHQRPASEVYELLDADLRVLAGRHPDAFDLPRSAQQYCADWVKAGWLIRRPGTSATGETLEPSEETLAALDTMTRWEQPRSAITATRVESLTESLRTLARDIDPDIATRLQSLQEQRAELDRQIERVEHGDYEVLGPAQVGERVADILDQASAIPADFARVSRDLEDLNRSLRRQLLDPDGTRGDVLEEIFDGVDLIGESDAGRSFNGFYQVLLDQERAAWIDRWIAEVLSRPQGDALPSQTRSRLRGLFRSMEGAGAEVNQVMTGLARSLRNYVTSEEFAEDRRMVELLRTARTAAADAVTGDGADVRAYQKMETPLVRIGMPVTSVSTLSLRNPGDETVENAPGVVDEGSVDTAALLATVRVSEIDLAELQANIDATLSSAMGSGTATIATVLHHHPASQGLASVVGLLHLAILHGTPGEGTEPVSWDDAEDRHHTARIPRWIFTTGTEKDV</sequence>
<accession>A0A9X1WJS1</accession>
<evidence type="ECO:0000313" key="1">
    <source>
        <dbReference type="EMBL" id="MCJ7859493.1"/>
    </source>
</evidence>
<evidence type="ECO:0000313" key="2">
    <source>
        <dbReference type="Proteomes" id="UP001139207"/>
    </source>
</evidence>
<keyword evidence="2" id="KW-1185">Reference proteome</keyword>
<organism evidence="1 2">
    <name type="scientific">Corynebacterium kalidii</name>
    <dbReference type="NCBI Taxonomy" id="2931982"/>
    <lineage>
        <taxon>Bacteria</taxon>
        <taxon>Bacillati</taxon>
        <taxon>Actinomycetota</taxon>
        <taxon>Actinomycetes</taxon>
        <taxon>Mycobacteriales</taxon>
        <taxon>Corynebacteriaceae</taxon>
        <taxon>Corynebacterium</taxon>
    </lineage>
</organism>